<feature type="domain" description="Glutamyl/glutaminyl-tRNA synthetase class Ib catalytic" evidence="8">
    <location>
        <begin position="6"/>
        <end position="305"/>
    </location>
</feature>
<dbReference type="NCBIfam" id="TIGR00464">
    <property type="entry name" value="gltX_bact"/>
    <property type="match status" value="1"/>
</dbReference>
<name>A0A0G1NB25_9BACT</name>
<dbReference type="PROSITE" id="PS00178">
    <property type="entry name" value="AA_TRNA_LIGASE_I"/>
    <property type="match status" value="1"/>
</dbReference>
<dbReference type="SUPFAM" id="SSF52374">
    <property type="entry name" value="Nucleotidylyl transferase"/>
    <property type="match status" value="1"/>
</dbReference>
<dbReference type="InterPro" id="IPR045462">
    <property type="entry name" value="aa-tRNA-synth_I_cd-bd"/>
</dbReference>
<organism evidence="10 11">
    <name type="scientific">Candidatus Yanofskybacteria bacterium GW2011_GWB1_45_11</name>
    <dbReference type="NCBI Taxonomy" id="1619026"/>
    <lineage>
        <taxon>Bacteria</taxon>
        <taxon>Candidatus Yanofskyibacteriota</taxon>
    </lineage>
</organism>
<keyword evidence="6 7" id="KW-0030">Aminoacyl-tRNA synthetase</keyword>
<dbReference type="Pfam" id="PF19269">
    <property type="entry name" value="Anticodon_2"/>
    <property type="match status" value="1"/>
</dbReference>
<comment type="function">
    <text evidence="7">Catalyzes the attachment of glutamate to tRNA(Glu) in a two-step reaction: glutamate is first activated by ATP to form Glu-AMP and then transferred to the acceptor end of tRNA(Glu).</text>
</comment>
<accession>A0A0G1NB25</accession>
<dbReference type="InterPro" id="IPR020058">
    <property type="entry name" value="Glu/Gln-tRNA-synth_Ib_cat-dom"/>
</dbReference>
<proteinExistence type="inferred from homology"/>
<comment type="caution">
    <text evidence="7">Lacks conserved residue(s) required for the propagation of feature annotation.</text>
</comment>
<keyword evidence="7" id="KW-0963">Cytoplasm</keyword>
<evidence type="ECO:0000256" key="7">
    <source>
        <dbReference type="HAMAP-Rule" id="MF_00022"/>
    </source>
</evidence>
<dbReference type="CDD" id="cd00808">
    <property type="entry name" value="GluRS_core"/>
    <property type="match status" value="1"/>
</dbReference>
<dbReference type="InterPro" id="IPR049940">
    <property type="entry name" value="GluQ/Sye"/>
</dbReference>
<feature type="short sequence motif" description="'HIGH' region" evidence="7">
    <location>
        <begin position="13"/>
        <end position="23"/>
    </location>
</feature>
<keyword evidence="3 7" id="KW-0547">Nucleotide-binding</keyword>
<gene>
    <name evidence="7" type="primary">gltX</name>
    <name evidence="10" type="ORF">UW90_C0003G0026</name>
</gene>
<evidence type="ECO:0000313" key="11">
    <source>
        <dbReference type="Proteomes" id="UP000034368"/>
    </source>
</evidence>
<dbReference type="InterPro" id="IPR000924">
    <property type="entry name" value="Glu/Gln-tRNA-synth"/>
</dbReference>
<dbReference type="EC" id="6.1.1.17" evidence="7"/>
<dbReference type="Pfam" id="PF00749">
    <property type="entry name" value="tRNA-synt_1c"/>
    <property type="match status" value="1"/>
</dbReference>
<comment type="similarity">
    <text evidence="1 7">Belongs to the class-I aminoacyl-tRNA synthetase family. Glutamate--tRNA ligase type 1 subfamily.</text>
</comment>
<dbReference type="PANTHER" id="PTHR43311:SF2">
    <property type="entry name" value="GLUTAMATE--TRNA LIGASE, MITOCHONDRIAL-RELATED"/>
    <property type="match status" value="1"/>
</dbReference>
<dbReference type="GO" id="GO:0000049">
    <property type="term" value="F:tRNA binding"/>
    <property type="evidence" value="ECO:0007669"/>
    <property type="project" value="InterPro"/>
</dbReference>
<evidence type="ECO:0000256" key="1">
    <source>
        <dbReference type="ARBA" id="ARBA00007894"/>
    </source>
</evidence>
<dbReference type="InterPro" id="IPR001412">
    <property type="entry name" value="aa-tRNA-synth_I_CS"/>
</dbReference>
<evidence type="ECO:0000256" key="6">
    <source>
        <dbReference type="ARBA" id="ARBA00023146"/>
    </source>
</evidence>
<dbReference type="SUPFAM" id="SSF48163">
    <property type="entry name" value="An anticodon-binding domain of class I aminoacyl-tRNA synthetases"/>
    <property type="match status" value="1"/>
</dbReference>
<dbReference type="InterPro" id="IPR004527">
    <property type="entry name" value="Glu-tRNA-ligase_bac/mito"/>
</dbReference>
<dbReference type="PANTHER" id="PTHR43311">
    <property type="entry name" value="GLUTAMATE--TRNA LIGASE"/>
    <property type="match status" value="1"/>
</dbReference>
<dbReference type="PATRIC" id="fig|1619026.3.peg.174"/>
<comment type="caution">
    <text evidence="10">The sequence shown here is derived from an EMBL/GenBank/DDBJ whole genome shotgun (WGS) entry which is preliminary data.</text>
</comment>
<protein>
    <recommendedName>
        <fullName evidence="7">Glutamate--tRNA ligase</fullName>
        <ecNumber evidence="7">6.1.1.17</ecNumber>
    </recommendedName>
    <alternativeName>
        <fullName evidence="7">Glutamyl-tRNA synthetase</fullName>
        <shortName evidence="7">GluRS</shortName>
    </alternativeName>
</protein>
<feature type="short sequence motif" description="'KMSKS' region" evidence="7">
    <location>
        <begin position="239"/>
        <end position="243"/>
    </location>
</feature>
<evidence type="ECO:0000259" key="9">
    <source>
        <dbReference type="Pfam" id="PF19269"/>
    </source>
</evidence>
<feature type="domain" description="Aminoacyl-tRNA synthetase class I anticodon-binding" evidence="9">
    <location>
        <begin position="328"/>
        <end position="450"/>
    </location>
</feature>
<dbReference type="GO" id="GO:0006424">
    <property type="term" value="P:glutamyl-tRNA aminoacylation"/>
    <property type="evidence" value="ECO:0007669"/>
    <property type="project" value="UniProtKB-UniRule"/>
</dbReference>
<dbReference type="InterPro" id="IPR014729">
    <property type="entry name" value="Rossmann-like_a/b/a_fold"/>
</dbReference>
<dbReference type="InterPro" id="IPR033910">
    <property type="entry name" value="GluRS_core"/>
</dbReference>
<sequence length="452" mass="51649">MNKSSQIKVRVAPSPTGLLHVGTAQSAVFNYLFARKNGGEFHVRIEDTDEERSTKEFEKDILAGFEWLGIRPDGQIRRSSDNKQNYRKFLEQLLESGHAFWCGHSKEELEDENKRQIENKEAPRHVCGHRDEERKEGQVIRLKTDSSSTREIVFNDLIRGEVRFRESLLGDISIARNLDSPLYHFAVVIDDIELGATHILRGEDHISNTPKHILIYEALGRPAPTYAHLPLLLAPDRSKLSKRHGIVSLNEYKKDYLSDAVLNYLAAISHSYDKDVLSSEELIEGFDISKVHKSGAVFDIKKLNWLNSQYVKMLTPDELRAATKISEIPDAAVALITERLEKLSEAGEYDYLWREPEYDKSLLIWKDSSVDAVLKSLKETKELIESFNYEDGKERFRKVLDSLSEKTGDRGLVYWPLRVALSGKQKSPDPVDIAFVIGKEKTLERIDSALRK</sequence>
<dbReference type="InterPro" id="IPR008925">
    <property type="entry name" value="aa_tRNA-synth_I_cd-bd_sf"/>
</dbReference>
<dbReference type="GO" id="GO:0008270">
    <property type="term" value="F:zinc ion binding"/>
    <property type="evidence" value="ECO:0007669"/>
    <property type="project" value="InterPro"/>
</dbReference>
<evidence type="ECO:0000256" key="2">
    <source>
        <dbReference type="ARBA" id="ARBA00022598"/>
    </source>
</evidence>
<dbReference type="AlphaFoldDB" id="A0A0G1NB25"/>
<feature type="binding site" evidence="7">
    <location>
        <position position="242"/>
    </location>
    <ligand>
        <name>ATP</name>
        <dbReference type="ChEBI" id="CHEBI:30616"/>
    </ligand>
</feature>
<dbReference type="HAMAP" id="MF_00022">
    <property type="entry name" value="Glu_tRNA_synth_type1"/>
    <property type="match status" value="1"/>
</dbReference>
<keyword evidence="4 7" id="KW-0067">ATP-binding</keyword>
<dbReference type="Gene3D" id="1.10.10.350">
    <property type="match status" value="1"/>
</dbReference>
<dbReference type="Gene3D" id="3.40.50.620">
    <property type="entry name" value="HUPs"/>
    <property type="match status" value="1"/>
</dbReference>
<comment type="subunit">
    <text evidence="7">Monomer.</text>
</comment>
<reference evidence="10 11" key="1">
    <citation type="journal article" date="2015" name="Nature">
        <title>rRNA introns, odd ribosomes, and small enigmatic genomes across a large radiation of phyla.</title>
        <authorList>
            <person name="Brown C.T."/>
            <person name="Hug L.A."/>
            <person name="Thomas B.C."/>
            <person name="Sharon I."/>
            <person name="Castelle C.J."/>
            <person name="Singh A."/>
            <person name="Wilkins M.J."/>
            <person name="Williams K.H."/>
            <person name="Banfield J.F."/>
        </authorList>
    </citation>
    <scope>NUCLEOTIDE SEQUENCE [LARGE SCALE GENOMIC DNA]</scope>
</reference>
<evidence type="ECO:0000256" key="4">
    <source>
        <dbReference type="ARBA" id="ARBA00022840"/>
    </source>
</evidence>
<comment type="subcellular location">
    <subcellularLocation>
        <location evidence="7">Cytoplasm</location>
    </subcellularLocation>
</comment>
<dbReference type="PRINTS" id="PR00987">
    <property type="entry name" value="TRNASYNTHGLU"/>
</dbReference>
<evidence type="ECO:0000256" key="3">
    <source>
        <dbReference type="ARBA" id="ARBA00022741"/>
    </source>
</evidence>
<keyword evidence="2 7" id="KW-0436">Ligase</keyword>
<evidence type="ECO:0000313" key="10">
    <source>
        <dbReference type="EMBL" id="KKT90302.1"/>
    </source>
</evidence>
<comment type="catalytic activity">
    <reaction evidence="7">
        <text>tRNA(Glu) + L-glutamate + ATP = L-glutamyl-tRNA(Glu) + AMP + diphosphate</text>
        <dbReference type="Rhea" id="RHEA:23540"/>
        <dbReference type="Rhea" id="RHEA-COMP:9663"/>
        <dbReference type="Rhea" id="RHEA-COMP:9680"/>
        <dbReference type="ChEBI" id="CHEBI:29985"/>
        <dbReference type="ChEBI" id="CHEBI:30616"/>
        <dbReference type="ChEBI" id="CHEBI:33019"/>
        <dbReference type="ChEBI" id="CHEBI:78442"/>
        <dbReference type="ChEBI" id="CHEBI:78520"/>
        <dbReference type="ChEBI" id="CHEBI:456215"/>
        <dbReference type="EC" id="6.1.1.17"/>
    </reaction>
</comment>
<dbReference type="GO" id="GO:0005524">
    <property type="term" value="F:ATP binding"/>
    <property type="evidence" value="ECO:0007669"/>
    <property type="project" value="UniProtKB-UniRule"/>
</dbReference>
<dbReference type="Proteomes" id="UP000034368">
    <property type="component" value="Unassembled WGS sequence"/>
</dbReference>
<dbReference type="InterPro" id="IPR020751">
    <property type="entry name" value="aa-tRNA-synth_I_codon-bd_sub2"/>
</dbReference>
<keyword evidence="5 7" id="KW-0648">Protein biosynthesis</keyword>
<dbReference type="EMBL" id="LCKD01000003">
    <property type="protein sequence ID" value="KKT90302.1"/>
    <property type="molecule type" value="Genomic_DNA"/>
</dbReference>
<evidence type="ECO:0000256" key="5">
    <source>
        <dbReference type="ARBA" id="ARBA00022917"/>
    </source>
</evidence>
<evidence type="ECO:0000259" key="8">
    <source>
        <dbReference type="Pfam" id="PF00749"/>
    </source>
</evidence>
<dbReference type="GO" id="GO:0004818">
    <property type="term" value="F:glutamate-tRNA ligase activity"/>
    <property type="evidence" value="ECO:0007669"/>
    <property type="project" value="UniProtKB-UniRule"/>
</dbReference>
<dbReference type="GO" id="GO:0005829">
    <property type="term" value="C:cytosol"/>
    <property type="evidence" value="ECO:0007669"/>
    <property type="project" value="TreeGrafter"/>
</dbReference>